<keyword evidence="2" id="KW-1185">Reference proteome</keyword>
<dbReference type="Proteomes" id="UP000789375">
    <property type="component" value="Unassembled WGS sequence"/>
</dbReference>
<reference evidence="1" key="1">
    <citation type="submission" date="2021-06" db="EMBL/GenBank/DDBJ databases">
        <authorList>
            <person name="Kallberg Y."/>
            <person name="Tangrot J."/>
            <person name="Rosling A."/>
        </authorList>
    </citation>
    <scope>NUCLEOTIDE SEQUENCE</scope>
    <source>
        <strain evidence="1">87-6 pot B 2015</strain>
    </source>
</reference>
<sequence length="43" mass="5140">MNDFWYNETINTQRNRSGPIPVAIKHNSRDNSEEFINEFNINL</sequence>
<dbReference type="AlphaFoldDB" id="A0A9N9CLR1"/>
<accession>A0A9N9CLR1</accession>
<protein>
    <submittedName>
        <fullName evidence="1">15118_t:CDS:1</fullName>
    </submittedName>
</protein>
<organism evidence="1 2">
    <name type="scientific">Funneliformis mosseae</name>
    <name type="common">Endomycorrhizal fungus</name>
    <name type="synonym">Glomus mosseae</name>
    <dbReference type="NCBI Taxonomy" id="27381"/>
    <lineage>
        <taxon>Eukaryota</taxon>
        <taxon>Fungi</taxon>
        <taxon>Fungi incertae sedis</taxon>
        <taxon>Mucoromycota</taxon>
        <taxon>Glomeromycotina</taxon>
        <taxon>Glomeromycetes</taxon>
        <taxon>Glomerales</taxon>
        <taxon>Glomeraceae</taxon>
        <taxon>Funneliformis</taxon>
    </lineage>
</organism>
<dbReference type="EMBL" id="CAJVPP010002536">
    <property type="protein sequence ID" value="CAG8603553.1"/>
    <property type="molecule type" value="Genomic_DNA"/>
</dbReference>
<comment type="caution">
    <text evidence="1">The sequence shown here is derived from an EMBL/GenBank/DDBJ whole genome shotgun (WGS) entry which is preliminary data.</text>
</comment>
<name>A0A9N9CLR1_FUNMO</name>
<evidence type="ECO:0000313" key="2">
    <source>
        <dbReference type="Proteomes" id="UP000789375"/>
    </source>
</evidence>
<proteinExistence type="predicted"/>
<evidence type="ECO:0000313" key="1">
    <source>
        <dbReference type="EMBL" id="CAG8603553.1"/>
    </source>
</evidence>
<gene>
    <name evidence="1" type="ORF">FMOSSE_LOCUS9078</name>
</gene>